<dbReference type="AlphaFoldDB" id="A0A8H7XNP7"/>
<feature type="compositionally biased region" description="Basic and acidic residues" evidence="2">
    <location>
        <begin position="172"/>
        <end position="183"/>
    </location>
</feature>
<gene>
    <name evidence="3" type="ORF">JR316_011174</name>
</gene>
<feature type="compositionally biased region" description="Basic and acidic residues" evidence="2">
    <location>
        <begin position="241"/>
        <end position="259"/>
    </location>
</feature>
<feature type="region of interest" description="Disordered" evidence="2">
    <location>
        <begin position="786"/>
        <end position="809"/>
    </location>
</feature>
<evidence type="ECO:0000256" key="1">
    <source>
        <dbReference type="SAM" id="Coils"/>
    </source>
</evidence>
<reference evidence="3" key="1">
    <citation type="submission" date="2021-02" db="EMBL/GenBank/DDBJ databases">
        <title>Psilocybe cubensis genome.</title>
        <authorList>
            <person name="Mckernan K.J."/>
            <person name="Crawford S."/>
            <person name="Trippe A."/>
            <person name="Kane L.T."/>
            <person name="Mclaughlin S."/>
        </authorList>
    </citation>
    <scope>NUCLEOTIDE SEQUENCE [LARGE SCALE GENOMIC DNA]</scope>
    <source>
        <strain evidence="3">MGC-MH-2018</strain>
    </source>
</reference>
<accession>A0A8H7XNP7</accession>
<sequence>MLRGLFLSLSSAPSDSGTDIGASDAVGSDNHSPEEIPHLEANILLWNQAEPKTRRGSRTRRSSPLTRSRSKLRILGDTGVERPEEPIDSGTSGRPLIIGSLRNTVSAAGSLDSENTETDQDCLREICEKALGGYQESDVVTAARMIPGSFNFGSDGEGEPIETTLGIISNSREKGQEHADSEYRATNLQRAGSKRKRQEDSDLMEKINWNTESAQDSHKPADVNTNIDIGISLEGPPSFKRSRDDTKNTNDMQGRDSRGAECLEYDDRNKVRIIAPTSFDDIQDTARNINHSLAKELENAYSIIRLYESREQDTQDTQKTNTSTLRSEDLANEMNGNVSLQQERDSIQETFVEMLRVHGSTTEHTELEKPQEALDSEKAQYQLFEKQLQDANIATQEMEKKLHQTQIELRNMANELTEAKGGLIDSEERLIKLQADFEKSDMEKMNALYSANQLAEYYRTLLIEEKNHCNTISARNEEQIAEIIKRADEELADSCLLVEETAQIYEATLEDRHRREVAEKCKAEVEKAAAMAKQSQDALASKEVELREAKLAISQQKHELDASLESRRLLEGECERILQQMDDIQKNYNGKLADQRERAEAHRLEISQLDEVIRDLQAQLRQSGRNEQSDKRRLEEELRATKRSNEQERLKLLTDHSSKLNAQSREHQIEVDRLREEERAMKNQLADVNILLQEKSELVISLEQSKLGLETELDNQARKMEELVTAQNTVQNELEQFRSQCEQLSKIVEQQAKDIAEEESMVVTLNREVERLTNAQKSEDIYEVENNTTITSEHGHPNRVDKGKGKERERTPVLDHMLREVRCYMNKLLEIKQDSSITTAYENGHFITEEEYEAFEEGTMDFEDISIDFLRPYWKKPKCSYNALLAEDFTEKFVAENPEFEDHREEVSTHFIQRIGSLKAHLSLALSKAGESEAQRQERTARKNKAVRQNTRRYNGYNRRVADVKARAEIDPAYAPVLETIECLGEYGYSSDETDTSVPRGQGYLVRRKLWRNKKLRRVIKMANDCRRTTNINGNSLPGAQQRPRRYHDSYGPISAAPAPVGKPINYYDSDFLDELSATEFRVLRPTSPRPFIGEEDED</sequence>
<name>A0A8H7XNP7_PSICU</name>
<feature type="coiled-coil region" evidence="1">
    <location>
        <begin position="720"/>
        <end position="775"/>
    </location>
</feature>
<feature type="coiled-coil region" evidence="1">
    <location>
        <begin position="374"/>
        <end position="415"/>
    </location>
</feature>
<feature type="region of interest" description="Disordered" evidence="2">
    <location>
        <begin position="10"/>
        <end position="34"/>
    </location>
</feature>
<feature type="coiled-coil region" evidence="1">
    <location>
        <begin position="532"/>
        <end position="694"/>
    </location>
</feature>
<feature type="compositionally biased region" description="Basic and acidic residues" evidence="2">
    <location>
        <begin position="793"/>
        <end position="809"/>
    </location>
</feature>
<organism evidence="3">
    <name type="scientific">Psilocybe cubensis</name>
    <name type="common">Psychedelic mushroom</name>
    <name type="synonym">Stropharia cubensis</name>
    <dbReference type="NCBI Taxonomy" id="181762"/>
    <lineage>
        <taxon>Eukaryota</taxon>
        <taxon>Fungi</taxon>
        <taxon>Dikarya</taxon>
        <taxon>Basidiomycota</taxon>
        <taxon>Agaricomycotina</taxon>
        <taxon>Agaricomycetes</taxon>
        <taxon>Agaricomycetidae</taxon>
        <taxon>Agaricales</taxon>
        <taxon>Agaricineae</taxon>
        <taxon>Strophariaceae</taxon>
        <taxon>Psilocybe</taxon>
    </lineage>
</organism>
<proteinExistence type="predicted"/>
<dbReference type="EMBL" id="JAFIQS010000013">
    <property type="protein sequence ID" value="KAG5163977.1"/>
    <property type="molecule type" value="Genomic_DNA"/>
</dbReference>
<evidence type="ECO:0000256" key="2">
    <source>
        <dbReference type="SAM" id="MobiDB-lite"/>
    </source>
</evidence>
<evidence type="ECO:0000313" key="3">
    <source>
        <dbReference type="EMBL" id="KAG5163977.1"/>
    </source>
</evidence>
<comment type="caution">
    <text evidence="3">The sequence shown here is derived from an EMBL/GenBank/DDBJ whole genome shotgun (WGS) entry which is preliminary data.</text>
</comment>
<keyword evidence="1" id="KW-0175">Coiled coil</keyword>
<feature type="region of interest" description="Disordered" evidence="2">
    <location>
        <begin position="47"/>
        <end position="95"/>
    </location>
</feature>
<feature type="region of interest" description="Disordered" evidence="2">
    <location>
        <begin position="172"/>
        <end position="259"/>
    </location>
</feature>
<protein>
    <submittedName>
        <fullName evidence="3">Uncharacterized protein</fullName>
    </submittedName>
</protein>